<dbReference type="GO" id="GO:0004853">
    <property type="term" value="F:uroporphyrinogen decarboxylase activity"/>
    <property type="evidence" value="ECO:0007669"/>
    <property type="project" value="UniProtKB-UniRule"/>
</dbReference>
<name>A0A6M4MED3_9ALTE</name>
<feature type="domain" description="Uroporphyrinogen decarboxylase (URO-D)" evidence="16">
    <location>
        <begin position="151"/>
        <end position="167"/>
    </location>
</feature>
<dbReference type="FunFam" id="3.20.20.210:FF:000001">
    <property type="entry name" value="Uroporphyrinogen decarboxylase"/>
    <property type="match status" value="1"/>
</dbReference>
<dbReference type="Proteomes" id="UP000219285">
    <property type="component" value="Chromosome"/>
</dbReference>
<dbReference type="OrthoDB" id="9806656at2"/>
<keyword evidence="18" id="KW-1185">Reference proteome</keyword>
<evidence type="ECO:0000256" key="3">
    <source>
        <dbReference type="ARBA" id="ARBA00004804"/>
    </source>
</evidence>
<protein>
    <recommendedName>
        <fullName evidence="7 12">Uroporphyrinogen decarboxylase</fullName>
        <shortName evidence="12">UPD</shortName>
        <shortName evidence="12">URO-D</shortName>
        <ecNumber evidence="6 12">4.1.1.37</ecNumber>
    </recommendedName>
</protein>
<feature type="domain" description="Uroporphyrinogen decarboxylase (URO-D)" evidence="15">
    <location>
        <begin position="31"/>
        <end position="40"/>
    </location>
</feature>
<keyword evidence="9 12" id="KW-0210">Decarboxylase</keyword>
<evidence type="ECO:0000256" key="1">
    <source>
        <dbReference type="ARBA" id="ARBA00002448"/>
    </source>
</evidence>
<comment type="caution">
    <text evidence="12">Lacks conserved residue(s) required for the propagation of feature annotation.</text>
</comment>
<evidence type="ECO:0000256" key="5">
    <source>
        <dbReference type="ARBA" id="ARBA00011738"/>
    </source>
</evidence>
<evidence type="ECO:0000256" key="12">
    <source>
        <dbReference type="HAMAP-Rule" id="MF_00218"/>
    </source>
</evidence>
<accession>A0A6M4MED3</accession>
<evidence type="ECO:0000256" key="4">
    <source>
        <dbReference type="ARBA" id="ARBA00009935"/>
    </source>
</evidence>
<dbReference type="Gene3D" id="3.20.20.210">
    <property type="match status" value="1"/>
</dbReference>
<sequence>MSENSVGASQAILKNDRYLRALLKQPVDITPVWMMRQAGRYLPEYKATRAEAGDFMSLCKNAELACEVTLQPLRRFPLDAAILFSDILTIPDAMGLGLYFETGEGPRFKNPISCKADVDKLGAPDPEGELQYVMNAVRTIRRELKGEVPLIGFSGSPWTLATYMVEGGSSKAFTKIKKMAFAEPKTLHALLSVLADSVTSYLNAQIAAGAQSVMIFDTWGGVLSPRDYKDFSLQYMARIVDGLTRENEGRKVPVTLFTKNGGMWLEAIADTGCDAVGLDWTIDIAEARKRIGDKVALQGNMDPSMLYASRARIEQEVATILQGYGQGSGHVFNLGHGIHLDVPPEHAGVFVDAVHRLSQPYHK</sequence>
<dbReference type="InterPro" id="IPR000257">
    <property type="entry name" value="Uroporphyrinogen_deCOase"/>
</dbReference>
<evidence type="ECO:0000256" key="10">
    <source>
        <dbReference type="ARBA" id="ARBA00023239"/>
    </source>
</evidence>
<dbReference type="NCBIfam" id="TIGR01464">
    <property type="entry name" value="hemE"/>
    <property type="match status" value="1"/>
</dbReference>
<dbReference type="Pfam" id="PF01208">
    <property type="entry name" value="URO-D"/>
    <property type="match status" value="1"/>
</dbReference>
<evidence type="ECO:0000313" key="18">
    <source>
        <dbReference type="Proteomes" id="UP000219285"/>
    </source>
</evidence>
<organism evidence="17 18">
    <name type="scientific">Alteromonas pelagimontana</name>
    <dbReference type="NCBI Taxonomy" id="1858656"/>
    <lineage>
        <taxon>Bacteria</taxon>
        <taxon>Pseudomonadati</taxon>
        <taxon>Pseudomonadota</taxon>
        <taxon>Gammaproteobacteria</taxon>
        <taxon>Alteromonadales</taxon>
        <taxon>Alteromonadaceae</taxon>
        <taxon>Alteromonas/Salinimonas group</taxon>
        <taxon>Alteromonas</taxon>
    </lineage>
</organism>
<evidence type="ECO:0000256" key="2">
    <source>
        <dbReference type="ARBA" id="ARBA00004496"/>
    </source>
</evidence>
<comment type="similarity">
    <text evidence="4 12 14">Belongs to the uroporphyrinogen decarboxylase family.</text>
</comment>
<evidence type="ECO:0000259" key="16">
    <source>
        <dbReference type="PROSITE" id="PS00907"/>
    </source>
</evidence>
<keyword evidence="10 12" id="KW-0456">Lyase</keyword>
<comment type="subcellular location">
    <subcellularLocation>
        <location evidence="2 12">Cytoplasm</location>
    </subcellularLocation>
</comment>
<reference evidence="18" key="1">
    <citation type="submission" date="2014-12" db="EMBL/GenBank/DDBJ databases">
        <title>Complete genome sequence of a multi-drug resistant Klebsiella pneumoniae.</title>
        <authorList>
            <person name="Hua X."/>
            <person name="Chen Q."/>
            <person name="Li X."/>
            <person name="Feng Y."/>
            <person name="Ruan Z."/>
            <person name="Yu Y."/>
        </authorList>
    </citation>
    <scope>NUCLEOTIDE SEQUENCE [LARGE SCALE GENOMIC DNA]</scope>
    <source>
        <strain evidence="18">5.12</strain>
    </source>
</reference>
<reference evidence="17 18" key="2">
    <citation type="submission" date="2020-04" db="EMBL/GenBank/DDBJ databases">
        <title>Complete genome sequence of Alteromonas pelagimontana 5.12T.</title>
        <authorList>
            <person name="Sinha R.K."/>
            <person name="Krishnan K.P."/>
            <person name="Kurian J.P."/>
        </authorList>
    </citation>
    <scope>NUCLEOTIDE SEQUENCE [LARGE SCALE GENOMIC DNA]</scope>
    <source>
        <strain evidence="17 18">5.12</strain>
    </source>
</reference>
<evidence type="ECO:0000256" key="13">
    <source>
        <dbReference type="RuleBase" id="RU000554"/>
    </source>
</evidence>
<comment type="function">
    <text evidence="1 12">Catalyzes the decarboxylation of four acetate groups of uroporphyrinogen-III to yield coproporphyrinogen-III.</text>
</comment>
<dbReference type="HAMAP" id="MF_00218">
    <property type="entry name" value="URO_D"/>
    <property type="match status" value="1"/>
</dbReference>
<evidence type="ECO:0000313" key="17">
    <source>
        <dbReference type="EMBL" id="QJR81377.1"/>
    </source>
</evidence>
<dbReference type="PANTHER" id="PTHR21091">
    <property type="entry name" value="METHYLTETRAHYDROFOLATE:HOMOCYSTEINE METHYLTRANSFERASE RELATED"/>
    <property type="match status" value="1"/>
</dbReference>
<dbReference type="GO" id="GO:0005829">
    <property type="term" value="C:cytosol"/>
    <property type="evidence" value="ECO:0007669"/>
    <property type="project" value="TreeGrafter"/>
</dbReference>
<evidence type="ECO:0000256" key="9">
    <source>
        <dbReference type="ARBA" id="ARBA00022793"/>
    </source>
</evidence>
<dbReference type="InterPro" id="IPR006361">
    <property type="entry name" value="Uroporphyrinogen_deCO2ase_HemE"/>
</dbReference>
<keyword evidence="8 12" id="KW-0963">Cytoplasm</keyword>
<proteinExistence type="inferred from homology"/>
<dbReference type="CDD" id="cd00717">
    <property type="entry name" value="URO-D"/>
    <property type="match status" value="1"/>
</dbReference>
<feature type="binding site" evidence="12">
    <location>
        <position position="86"/>
    </location>
    <ligand>
        <name>substrate</name>
    </ligand>
</feature>
<feature type="binding site" evidence="12">
    <location>
        <position position="163"/>
    </location>
    <ligand>
        <name>substrate</name>
    </ligand>
</feature>
<dbReference type="GO" id="GO:0019353">
    <property type="term" value="P:protoporphyrinogen IX biosynthetic process from glutamate"/>
    <property type="evidence" value="ECO:0007669"/>
    <property type="project" value="TreeGrafter"/>
</dbReference>
<dbReference type="InterPro" id="IPR038071">
    <property type="entry name" value="UROD/MetE-like_sf"/>
</dbReference>
<evidence type="ECO:0000256" key="7">
    <source>
        <dbReference type="ARBA" id="ARBA00014308"/>
    </source>
</evidence>
<evidence type="ECO:0000256" key="11">
    <source>
        <dbReference type="ARBA" id="ARBA00023244"/>
    </source>
</evidence>
<dbReference type="RefSeq" id="WP_075607333.1">
    <property type="nucleotide sequence ID" value="NZ_CP052766.1"/>
</dbReference>
<dbReference type="EMBL" id="CP052766">
    <property type="protein sequence ID" value="QJR81377.1"/>
    <property type="molecule type" value="Genomic_DNA"/>
</dbReference>
<evidence type="ECO:0000256" key="8">
    <source>
        <dbReference type="ARBA" id="ARBA00022490"/>
    </source>
</evidence>
<feature type="binding site" evidence="12">
    <location>
        <position position="336"/>
    </location>
    <ligand>
        <name>substrate</name>
    </ligand>
</feature>
<dbReference type="UniPathway" id="UPA00251">
    <property type="reaction ID" value="UER00321"/>
</dbReference>
<dbReference type="KEGG" id="apel:CA267_011610"/>
<comment type="subunit">
    <text evidence="5 12">Homodimer.</text>
</comment>
<comment type="pathway">
    <text evidence="3 12 13">Porphyrin-containing compound metabolism; protoporphyrin-IX biosynthesis; coproporphyrinogen-III from 5-aminolevulinate: step 4/4.</text>
</comment>
<dbReference type="PANTHER" id="PTHR21091:SF169">
    <property type="entry name" value="UROPORPHYRINOGEN DECARBOXYLASE"/>
    <property type="match status" value="1"/>
</dbReference>
<comment type="catalytic activity">
    <reaction evidence="12 13">
        <text>uroporphyrinogen III + 4 H(+) = coproporphyrinogen III + 4 CO2</text>
        <dbReference type="Rhea" id="RHEA:19865"/>
        <dbReference type="ChEBI" id="CHEBI:15378"/>
        <dbReference type="ChEBI" id="CHEBI:16526"/>
        <dbReference type="ChEBI" id="CHEBI:57308"/>
        <dbReference type="ChEBI" id="CHEBI:57309"/>
        <dbReference type="EC" id="4.1.1.37"/>
    </reaction>
</comment>
<evidence type="ECO:0000256" key="6">
    <source>
        <dbReference type="ARBA" id="ARBA00012288"/>
    </source>
</evidence>
<dbReference type="AlphaFoldDB" id="A0A6M4MED3"/>
<dbReference type="EC" id="4.1.1.37" evidence="6 12"/>
<evidence type="ECO:0000259" key="15">
    <source>
        <dbReference type="PROSITE" id="PS00906"/>
    </source>
</evidence>
<dbReference type="PROSITE" id="PS00907">
    <property type="entry name" value="UROD_2"/>
    <property type="match status" value="1"/>
</dbReference>
<feature type="binding site" evidence="12">
    <location>
        <position position="218"/>
    </location>
    <ligand>
        <name>substrate</name>
    </ligand>
</feature>
<dbReference type="SUPFAM" id="SSF51726">
    <property type="entry name" value="UROD/MetE-like"/>
    <property type="match status" value="1"/>
</dbReference>
<keyword evidence="11 12" id="KW-0627">Porphyrin biosynthesis</keyword>
<feature type="binding site" evidence="12">
    <location>
        <begin position="36"/>
        <end position="40"/>
    </location>
    <ligand>
        <name>substrate</name>
    </ligand>
</feature>
<feature type="site" description="Transition state stabilizer" evidence="12">
    <location>
        <position position="86"/>
    </location>
</feature>
<evidence type="ECO:0000256" key="14">
    <source>
        <dbReference type="RuleBase" id="RU004169"/>
    </source>
</evidence>
<gene>
    <name evidence="12 17" type="primary">hemE</name>
    <name evidence="17" type="ORF">CA267_011610</name>
</gene>
<dbReference type="PROSITE" id="PS00906">
    <property type="entry name" value="UROD_1"/>
    <property type="match status" value="1"/>
</dbReference>